<accession>A0A1W9Z5Q3</accession>
<name>A0A1W9Z5Q3_MYCAI</name>
<dbReference type="Proteomes" id="UP000192707">
    <property type="component" value="Unassembled WGS sequence"/>
</dbReference>
<organism evidence="1 2">
    <name type="scientific">Mycobacterium arosiense ATCC BAA-1401 = DSM 45069</name>
    <dbReference type="NCBI Taxonomy" id="1265311"/>
    <lineage>
        <taxon>Bacteria</taxon>
        <taxon>Bacillati</taxon>
        <taxon>Actinomycetota</taxon>
        <taxon>Actinomycetes</taxon>
        <taxon>Mycobacteriales</taxon>
        <taxon>Mycobacteriaceae</taxon>
        <taxon>Mycobacterium</taxon>
        <taxon>Mycobacterium avium complex (MAC)</taxon>
    </lineage>
</organism>
<reference evidence="1 2" key="1">
    <citation type="submission" date="2016-12" db="EMBL/GenBank/DDBJ databases">
        <title>The new phylogeny of genus Mycobacterium.</title>
        <authorList>
            <person name="Tortoli E."/>
            <person name="Trovato A."/>
            <person name="Cirillo D.M."/>
        </authorList>
    </citation>
    <scope>NUCLEOTIDE SEQUENCE [LARGE SCALE GENOMIC DNA]</scope>
    <source>
        <strain evidence="1 2">DSM 45069</strain>
    </source>
</reference>
<proteinExistence type="predicted"/>
<dbReference type="EMBL" id="MVHG01000127">
    <property type="protein sequence ID" value="ORA07728.1"/>
    <property type="molecule type" value="Genomic_DNA"/>
</dbReference>
<sequence length="135" mass="14969">MQPPWRRNTGVYCNPLPCRAKFPGQTIEDPEITSDRVYWSANALSGPGDSVVKEGDESPEFLLHQYFAGGLSVTLKRVDELKPGDRIRMKVGHATVVATEPLDDDRTLLTFTYGTQGAADNALTVDVLDDDEWGW</sequence>
<protein>
    <submittedName>
        <fullName evidence="1">Uncharacterized protein</fullName>
    </submittedName>
</protein>
<gene>
    <name evidence="1" type="ORF">BST14_26580</name>
</gene>
<dbReference type="AlphaFoldDB" id="A0A1W9Z5Q3"/>
<keyword evidence="2" id="KW-1185">Reference proteome</keyword>
<evidence type="ECO:0000313" key="2">
    <source>
        <dbReference type="Proteomes" id="UP000192707"/>
    </source>
</evidence>
<comment type="caution">
    <text evidence="1">The sequence shown here is derived from an EMBL/GenBank/DDBJ whole genome shotgun (WGS) entry which is preliminary data.</text>
</comment>
<evidence type="ECO:0000313" key="1">
    <source>
        <dbReference type="EMBL" id="ORA07728.1"/>
    </source>
</evidence>